<accession>A0A542EGT0</accession>
<gene>
    <name evidence="2" type="ORF">FB459_1981</name>
</gene>
<dbReference type="EMBL" id="VFMO01000001">
    <property type="protein sequence ID" value="TQJ14514.1"/>
    <property type="molecule type" value="Genomic_DNA"/>
</dbReference>
<dbReference type="Proteomes" id="UP000320806">
    <property type="component" value="Unassembled WGS sequence"/>
</dbReference>
<reference evidence="2 3" key="1">
    <citation type="submission" date="2019-06" db="EMBL/GenBank/DDBJ databases">
        <title>Sequencing the genomes of 1000 actinobacteria strains.</title>
        <authorList>
            <person name="Klenk H.-P."/>
        </authorList>
    </citation>
    <scope>NUCLEOTIDE SEQUENCE [LARGE SCALE GENOMIC DNA]</scope>
    <source>
        <strain evidence="2 3">DSM 19828</strain>
    </source>
</reference>
<evidence type="ECO:0000313" key="3">
    <source>
        <dbReference type="Proteomes" id="UP000320806"/>
    </source>
</evidence>
<comment type="caution">
    <text evidence="2">The sequence shown here is derived from an EMBL/GenBank/DDBJ whole genome shotgun (WGS) entry which is preliminary data.</text>
</comment>
<protein>
    <submittedName>
        <fullName evidence="2">Uncharacterized protein</fullName>
    </submittedName>
</protein>
<organism evidence="2 3">
    <name type="scientific">Yimella lutea</name>
    <dbReference type="NCBI Taxonomy" id="587872"/>
    <lineage>
        <taxon>Bacteria</taxon>
        <taxon>Bacillati</taxon>
        <taxon>Actinomycetota</taxon>
        <taxon>Actinomycetes</taxon>
        <taxon>Micrococcales</taxon>
        <taxon>Dermacoccaceae</taxon>
        <taxon>Yimella</taxon>
    </lineage>
</organism>
<proteinExistence type="predicted"/>
<dbReference type="AlphaFoldDB" id="A0A542EGT0"/>
<sequence length="128" mass="14378">MPGRRLSHRSSMSTQTKTQPQHPAETFSAGDMLVEMLVTDSVGWEVLATTAQTLTIRRTKTGKIVQSDNLEGNPYPLVWEEMVPNPDAQQHVVRRRGDGTFRVDRSARPLFAAPVIDGIPVTRTDYRF</sequence>
<keyword evidence="3" id="KW-1185">Reference proteome</keyword>
<evidence type="ECO:0000313" key="2">
    <source>
        <dbReference type="EMBL" id="TQJ14514.1"/>
    </source>
</evidence>
<name>A0A542EGT0_9MICO</name>
<feature type="region of interest" description="Disordered" evidence="1">
    <location>
        <begin position="1"/>
        <end position="26"/>
    </location>
</feature>
<feature type="compositionally biased region" description="Polar residues" evidence="1">
    <location>
        <begin position="9"/>
        <end position="21"/>
    </location>
</feature>
<evidence type="ECO:0000256" key="1">
    <source>
        <dbReference type="SAM" id="MobiDB-lite"/>
    </source>
</evidence>